<name>H6L7C5_SAPGL</name>
<protein>
    <submittedName>
        <fullName evidence="1">Uncharacterized protein</fullName>
    </submittedName>
</protein>
<dbReference type="EMBL" id="CP002831">
    <property type="protein sequence ID" value="AFC26797.1"/>
    <property type="molecule type" value="Genomic_DNA"/>
</dbReference>
<organism evidence="1 2">
    <name type="scientific">Saprospira grandis (strain Lewin)</name>
    <dbReference type="NCBI Taxonomy" id="984262"/>
    <lineage>
        <taxon>Bacteria</taxon>
        <taxon>Pseudomonadati</taxon>
        <taxon>Bacteroidota</taxon>
        <taxon>Saprospiria</taxon>
        <taxon>Saprospirales</taxon>
        <taxon>Saprospiraceae</taxon>
        <taxon>Saprospira</taxon>
    </lineage>
</organism>
<proteinExistence type="predicted"/>
<evidence type="ECO:0000313" key="1">
    <source>
        <dbReference type="EMBL" id="AFC26797.1"/>
    </source>
</evidence>
<dbReference type="AlphaFoldDB" id="H6L7C5"/>
<keyword evidence="2" id="KW-1185">Reference proteome</keyword>
<sequence length="1024" mass="118815">MYLIVIVLILALAGGYSAYYNNYGTVLKKAKKRLEQGQPQIALKLFKSGNKQYPIIAEKFLRQDGPALLQIENKQAAIDFLLPLAEDYPFVANWLAEHAAQLLAQKEFIPFRHLILSAPEADWSKKLLFKYIELPEAQSKLKISDKKQLLQPLLDQKEANAIRLWILLLAPFFEQDKKAEQYLPEIRTYKAQSAKAQRLFYLFLSNRQKKRELAPYLSELQQLAKESTTAQEIILAEAKALFERKNEATALTLIQPFWEKSADAQRLYNRIYLKKMRAEKKPQALAQVLQALERFPSQLSSQEKRELQTALANLQLQQLEYSFKPLRKKANLNDWASFVQQLLAAAKLSYKTSALEAFLEEKVNYLLQFSLEEGQSAEKAKKYKQAAATYKKAADYARLLKDKFSQARSHIGRFDFRYVLTAIYGDIPSSRIQYYEYYLHRHTDKKEVAAIRYALAFQLAQKKQFKAALEQISWLETYSRNPQIIELKRYCLQQKQKTMLSLLAVYNATIYGSDLRKLKALEENWDTYSEALSFFYPERRREFPMIKKYIHERIVGLYQQQEKFVDLFQLLTARQNFFKVSPDQLKMMAVTAFKILTAEEGPSLSDTFIQKLLAVFLSAIYNNEVIFYSLEDTEWDDDYQFSQRQIIGSRPKRASFSYPENINNQAVSSDNIDLGAVQKRLLKTLEDHLQSSYSATLLQFYEAEKIAIQLACQYFPLASLNIPSPFLGKYDKSSANELYLKLADQLPIPIQDKTEIDAIRRYAHAPHQKAKPIIAYDKLQKIEAEIELRLKGDRQRQLSQSCSLSEQNLIQKYFPLDYQELLQRALRYLENGRGGDRGDRNYTTANIRLLQQNIFRGEKELDYLLATHLANLAIGEVNEDQITQYEAFQKMRVAQSYHEDSAYILRNTIAISKHLLLEHVFSGLETKQANEVKQFAKSLTYNYQKEFKEAAQEALQFSLEQFGEPGSENRVLFEREIGYTGRRGLLDDYSFLYETRASSSSLNRKGLAIAGRMKWVKQLSEGHF</sequence>
<gene>
    <name evidence="1" type="ordered locus">SGRA_4082</name>
</gene>
<dbReference type="RefSeq" id="WP_015694379.1">
    <property type="nucleotide sequence ID" value="NC_016940.1"/>
</dbReference>
<evidence type="ECO:0000313" key="2">
    <source>
        <dbReference type="Proteomes" id="UP000007519"/>
    </source>
</evidence>
<accession>H6L7C5</accession>
<dbReference type="STRING" id="984262.SGRA_4082"/>
<dbReference type="Proteomes" id="UP000007519">
    <property type="component" value="Chromosome"/>
</dbReference>
<reference evidence="1 2" key="1">
    <citation type="journal article" date="2012" name="Stand. Genomic Sci.">
        <title>Complete genome sequencing and analysis of Saprospira grandis str. Lewin, a predatory marine bacterium.</title>
        <authorList>
            <person name="Saw J.H."/>
            <person name="Yuryev A."/>
            <person name="Kanbe M."/>
            <person name="Hou S."/>
            <person name="Young A.G."/>
            <person name="Aizawa S."/>
            <person name="Alam M."/>
        </authorList>
    </citation>
    <scope>NUCLEOTIDE SEQUENCE [LARGE SCALE GENOMIC DNA]</scope>
    <source>
        <strain evidence="1 2">Lewin</strain>
    </source>
</reference>
<dbReference type="HOGENOM" id="CLU_297165_0_0_10"/>
<dbReference type="KEGG" id="sgn:SGRA_4082"/>
<dbReference type="OrthoDB" id="9816829at2"/>